<dbReference type="Proteomes" id="UP000753802">
    <property type="component" value="Unassembled WGS sequence"/>
</dbReference>
<dbReference type="RefSeq" id="WP_161820037.1">
    <property type="nucleotide sequence ID" value="NZ_JAACJS010000015.1"/>
</dbReference>
<evidence type="ECO:0000313" key="5">
    <source>
        <dbReference type="Proteomes" id="UP000753802"/>
    </source>
</evidence>
<feature type="transmembrane region" description="Helical" evidence="2">
    <location>
        <begin position="67"/>
        <end position="87"/>
    </location>
</feature>
<proteinExistence type="predicted"/>
<evidence type="ECO:0000313" key="4">
    <source>
        <dbReference type="EMBL" id="NCI51768.1"/>
    </source>
</evidence>
<comment type="caution">
    <text evidence="4">The sequence shown here is derived from an EMBL/GenBank/DDBJ whole genome shotgun (WGS) entry which is preliminary data.</text>
</comment>
<accession>A0ABW9ZX85</accession>
<keyword evidence="5" id="KW-1185">Reference proteome</keyword>
<dbReference type="Pfam" id="PF01734">
    <property type="entry name" value="Patatin"/>
    <property type="match status" value="1"/>
</dbReference>
<gene>
    <name evidence="4" type="ORF">GWC95_17720</name>
</gene>
<evidence type="ECO:0000256" key="1">
    <source>
        <dbReference type="ARBA" id="ARBA00023098"/>
    </source>
</evidence>
<keyword evidence="2" id="KW-1133">Transmembrane helix</keyword>
<sequence length="741" mass="84283">MKKYLLGIWHSLPIQLFLLHFRRYQVFLIFWYILFATVAGSFMFTFGANSLYLAPEYLGEVTPLSTAIVGFAIGVFIMSWNITTFILHSKNVKFLATTAQPFLKYCINNALIPLCFLVFYFVKAVHYARYQELLPGADILFLAGGFAGGIIASIAIAFIYFFGADKTIYRSMSAVITTANTHYAEVVQKTQLPKEKTELNVEWFLSAKFRLRKPRDVRHYSDDFLQSVFKRHHVAAVIAIAVAFLSLILVGFTSDARLSQIPAAASITVFFAIVIAVAGALTLFLRSWAIPVLVLLYLGLNVLYKKEIIDPRNKAYGLNYIDKSNRPIYDRETIRKLASDSNINADKKYFLGILNKWKAKQKTDKPVLYIINTSGGGARSAVFTMNTLQRLDSLFGGELMNQTVLINGASGGMLGAAYFRELYYEKVRGANINLQDKQYVENISKDLLSPLFASFVTRDMIGPVQKFEAGGFRYAKDRGYAFEQKLNENTHYALAKTLNEYLLPESEATIPTMFFNSVINRDGRKMIMSTHPARYLMRPQSDTNNISGVDADAVDFNSFFSKQGSMNVNILSALRMNATFPYVLPSVWLPTNPIIDVMDAGLRDNFGQESSLRFIEVFKDWLRENTSKVVLLQIRDRSLGDWDKTAEGDLINSLTQPFLILQSNWYKLQDYYQHDQLEYLYDAYGPQFYRVCFQYVPSKLDAPASLSFHLTTAEKRDIARALENPANMKEFKKLENIRNNK</sequence>
<dbReference type="Gene3D" id="3.40.1090.10">
    <property type="entry name" value="Cytosolic phospholipase A2 catalytic domain"/>
    <property type="match status" value="1"/>
</dbReference>
<feature type="transmembrane region" description="Helical" evidence="2">
    <location>
        <begin position="234"/>
        <end position="254"/>
    </location>
</feature>
<evidence type="ECO:0000259" key="3">
    <source>
        <dbReference type="Pfam" id="PF01734"/>
    </source>
</evidence>
<dbReference type="InterPro" id="IPR016035">
    <property type="entry name" value="Acyl_Trfase/lysoPLipase"/>
</dbReference>
<organism evidence="4 5">
    <name type="scientific">Sediminibacterium roseum</name>
    <dbReference type="NCBI Taxonomy" id="1978412"/>
    <lineage>
        <taxon>Bacteria</taxon>
        <taxon>Pseudomonadati</taxon>
        <taxon>Bacteroidota</taxon>
        <taxon>Chitinophagia</taxon>
        <taxon>Chitinophagales</taxon>
        <taxon>Chitinophagaceae</taxon>
        <taxon>Sediminibacterium</taxon>
    </lineage>
</organism>
<feature type="domain" description="PNPLA" evidence="3">
    <location>
        <begin position="374"/>
        <end position="607"/>
    </location>
</feature>
<keyword evidence="2" id="KW-0812">Transmembrane</keyword>
<feature type="transmembrane region" description="Helical" evidence="2">
    <location>
        <begin position="260"/>
        <end position="281"/>
    </location>
</feature>
<dbReference type="EMBL" id="JAACJS010000015">
    <property type="protein sequence ID" value="NCI51768.1"/>
    <property type="molecule type" value="Genomic_DNA"/>
</dbReference>
<dbReference type="InterPro" id="IPR002641">
    <property type="entry name" value="PNPLA_dom"/>
</dbReference>
<evidence type="ECO:0000256" key="2">
    <source>
        <dbReference type="SAM" id="Phobius"/>
    </source>
</evidence>
<protein>
    <submittedName>
        <fullName evidence="4">Patatin-like phospholipase family protein</fullName>
    </submittedName>
</protein>
<name>A0ABW9ZX85_9BACT</name>
<feature type="transmembrane region" description="Helical" evidence="2">
    <location>
        <begin position="139"/>
        <end position="162"/>
    </location>
</feature>
<keyword evidence="2" id="KW-0472">Membrane</keyword>
<reference evidence="4 5" key="1">
    <citation type="submission" date="2020-01" db="EMBL/GenBank/DDBJ databases">
        <title>Genome analysis.</title>
        <authorList>
            <person name="Wu S."/>
            <person name="Wang G."/>
        </authorList>
    </citation>
    <scope>NUCLEOTIDE SEQUENCE [LARGE SCALE GENOMIC DNA]</scope>
    <source>
        <strain evidence="4 5">SYL130</strain>
    </source>
</reference>
<keyword evidence="1" id="KW-0443">Lipid metabolism</keyword>
<feature type="transmembrane region" description="Helical" evidence="2">
    <location>
        <begin position="288"/>
        <end position="304"/>
    </location>
</feature>
<feature type="transmembrane region" description="Helical" evidence="2">
    <location>
        <begin position="107"/>
        <end position="127"/>
    </location>
</feature>
<dbReference type="SUPFAM" id="SSF52151">
    <property type="entry name" value="FabD/lysophospholipase-like"/>
    <property type="match status" value="1"/>
</dbReference>
<feature type="transmembrane region" description="Helical" evidence="2">
    <location>
        <begin position="26"/>
        <end position="47"/>
    </location>
</feature>